<dbReference type="OrthoDB" id="9795011at2"/>
<evidence type="ECO:0000256" key="3">
    <source>
        <dbReference type="ARBA" id="ARBA00023163"/>
    </source>
</evidence>
<evidence type="ECO:0000256" key="4">
    <source>
        <dbReference type="PROSITE-ProRule" id="PRU00335"/>
    </source>
</evidence>
<name>A0A2I2KP45_9ACTN</name>
<keyword evidence="2 4" id="KW-0238">DNA-binding</keyword>
<dbReference type="Gene3D" id="1.10.357.10">
    <property type="entry name" value="Tetracycline Repressor, domain 2"/>
    <property type="match status" value="1"/>
</dbReference>
<keyword evidence="3" id="KW-0804">Transcription</keyword>
<evidence type="ECO:0000313" key="6">
    <source>
        <dbReference type="EMBL" id="SNQ47441.1"/>
    </source>
</evidence>
<dbReference type="InterPro" id="IPR049445">
    <property type="entry name" value="TetR_SbtR-like_C"/>
</dbReference>
<dbReference type="PANTHER" id="PTHR30055:SF234">
    <property type="entry name" value="HTH-TYPE TRANSCRIPTIONAL REGULATOR BETI"/>
    <property type="match status" value="1"/>
</dbReference>
<reference evidence="6 7" key="1">
    <citation type="submission" date="2017-06" db="EMBL/GenBank/DDBJ databases">
        <authorList>
            <person name="Kim H.J."/>
            <person name="Triplett B.A."/>
        </authorList>
    </citation>
    <scope>NUCLEOTIDE SEQUENCE [LARGE SCALE GENOMIC DNA]</scope>
    <source>
        <strain evidence="6">FRACA_ARgP5</strain>
    </source>
</reference>
<dbReference type="InterPro" id="IPR001647">
    <property type="entry name" value="HTH_TetR"/>
</dbReference>
<proteinExistence type="predicted"/>
<keyword evidence="1" id="KW-0805">Transcription regulation</keyword>
<dbReference type="GO" id="GO:0003700">
    <property type="term" value="F:DNA-binding transcription factor activity"/>
    <property type="evidence" value="ECO:0007669"/>
    <property type="project" value="TreeGrafter"/>
</dbReference>
<dbReference type="PRINTS" id="PR00455">
    <property type="entry name" value="HTHTETR"/>
</dbReference>
<evidence type="ECO:0000313" key="7">
    <source>
        <dbReference type="Proteomes" id="UP000234331"/>
    </source>
</evidence>
<evidence type="ECO:0000256" key="2">
    <source>
        <dbReference type="ARBA" id="ARBA00023125"/>
    </source>
</evidence>
<accession>A0A2I2KP45</accession>
<sequence length="184" mass="19203">MGAADSGPPLRADARRNRERVLQAAREVFAESGFAAPLDEIAARAGVGAGTVYRHFPTKEALFEAVSAARVADLVADARRRADEHDPATAFFGFLALLGAEVEAKRDTSDAIAVPGPLGEAMQDALALLLTRAQQAGAVRQEVTAADLVAILKGLLTAAHEDTDPGRSARLLAILTAGLRPDAL</sequence>
<dbReference type="SUPFAM" id="SSF46689">
    <property type="entry name" value="Homeodomain-like"/>
    <property type="match status" value="1"/>
</dbReference>
<dbReference type="InterPro" id="IPR050109">
    <property type="entry name" value="HTH-type_TetR-like_transc_reg"/>
</dbReference>
<protein>
    <submittedName>
        <fullName evidence="6">Transcriptional regulator, TetR family</fullName>
    </submittedName>
</protein>
<dbReference type="Proteomes" id="UP000234331">
    <property type="component" value="Unassembled WGS sequence"/>
</dbReference>
<feature type="domain" description="HTH tetR-type" evidence="5">
    <location>
        <begin position="15"/>
        <end position="74"/>
    </location>
</feature>
<dbReference type="RefSeq" id="WP_101831298.1">
    <property type="nucleotide sequence ID" value="NZ_FZMO01000101.1"/>
</dbReference>
<dbReference type="InterPro" id="IPR036271">
    <property type="entry name" value="Tet_transcr_reg_TetR-rel_C_sf"/>
</dbReference>
<dbReference type="Pfam" id="PF21597">
    <property type="entry name" value="TetR_C_43"/>
    <property type="match status" value="1"/>
</dbReference>
<evidence type="ECO:0000256" key="1">
    <source>
        <dbReference type="ARBA" id="ARBA00023015"/>
    </source>
</evidence>
<gene>
    <name evidence="6" type="ORF">FRACA_190020</name>
</gene>
<evidence type="ECO:0000259" key="5">
    <source>
        <dbReference type="PROSITE" id="PS50977"/>
    </source>
</evidence>
<dbReference type="SUPFAM" id="SSF48498">
    <property type="entry name" value="Tetracyclin repressor-like, C-terminal domain"/>
    <property type="match status" value="1"/>
</dbReference>
<dbReference type="PROSITE" id="PS50977">
    <property type="entry name" value="HTH_TETR_2"/>
    <property type="match status" value="1"/>
</dbReference>
<dbReference type="Pfam" id="PF00440">
    <property type="entry name" value="TetR_N"/>
    <property type="match status" value="1"/>
</dbReference>
<organism evidence="6 7">
    <name type="scientific">Frankia canadensis</name>
    <dbReference type="NCBI Taxonomy" id="1836972"/>
    <lineage>
        <taxon>Bacteria</taxon>
        <taxon>Bacillati</taxon>
        <taxon>Actinomycetota</taxon>
        <taxon>Actinomycetes</taxon>
        <taxon>Frankiales</taxon>
        <taxon>Frankiaceae</taxon>
        <taxon>Frankia</taxon>
    </lineage>
</organism>
<dbReference type="PANTHER" id="PTHR30055">
    <property type="entry name" value="HTH-TYPE TRANSCRIPTIONAL REGULATOR RUTR"/>
    <property type="match status" value="1"/>
</dbReference>
<feature type="DNA-binding region" description="H-T-H motif" evidence="4">
    <location>
        <begin position="37"/>
        <end position="56"/>
    </location>
</feature>
<dbReference type="InterPro" id="IPR009057">
    <property type="entry name" value="Homeodomain-like_sf"/>
</dbReference>
<dbReference type="GO" id="GO:0000976">
    <property type="term" value="F:transcription cis-regulatory region binding"/>
    <property type="evidence" value="ECO:0007669"/>
    <property type="project" value="TreeGrafter"/>
</dbReference>
<dbReference type="EMBL" id="FZMO01000101">
    <property type="protein sequence ID" value="SNQ47441.1"/>
    <property type="molecule type" value="Genomic_DNA"/>
</dbReference>
<dbReference type="AlphaFoldDB" id="A0A2I2KP45"/>
<keyword evidence="7" id="KW-1185">Reference proteome</keyword>